<organism evidence="3 4">
    <name type="scientific">Monoraphidium neglectum</name>
    <dbReference type="NCBI Taxonomy" id="145388"/>
    <lineage>
        <taxon>Eukaryota</taxon>
        <taxon>Viridiplantae</taxon>
        <taxon>Chlorophyta</taxon>
        <taxon>core chlorophytes</taxon>
        <taxon>Chlorophyceae</taxon>
        <taxon>CS clade</taxon>
        <taxon>Sphaeropleales</taxon>
        <taxon>Selenastraceae</taxon>
        <taxon>Monoraphidium</taxon>
    </lineage>
</organism>
<evidence type="ECO:0000256" key="2">
    <source>
        <dbReference type="SAM" id="SignalP"/>
    </source>
</evidence>
<dbReference type="GeneID" id="25732862"/>
<dbReference type="EMBL" id="KK105358">
    <property type="protein sequence ID" value="KIY92741.1"/>
    <property type="molecule type" value="Genomic_DNA"/>
</dbReference>
<protein>
    <submittedName>
        <fullName evidence="3">Uncharacterized protein</fullName>
    </submittedName>
</protein>
<dbReference type="OrthoDB" id="542400at2759"/>
<dbReference type="Proteomes" id="UP000054498">
    <property type="component" value="Unassembled WGS sequence"/>
</dbReference>
<reference evidence="3 4" key="1">
    <citation type="journal article" date="2013" name="BMC Genomics">
        <title>Reconstruction of the lipid metabolism for the microalga Monoraphidium neglectum from its genome sequence reveals characteristics suitable for biofuel production.</title>
        <authorList>
            <person name="Bogen C."/>
            <person name="Al-Dilaimi A."/>
            <person name="Albersmeier A."/>
            <person name="Wichmann J."/>
            <person name="Grundmann M."/>
            <person name="Rupp O."/>
            <person name="Lauersen K.J."/>
            <person name="Blifernez-Klassen O."/>
            <person name="Kalinowski J."/>
            <person name="Goesmann A."/>
            <person name="Mussgnug J.H."/>
            <person name="Kruse O."/>
        </authorList>
    </citation>
    <scope>NUCLEOTIDE SEQUENCE [LARGE SCALE GENOMIC DNA]</scope>
    <source>
        <strain evidence="3 4">SAG 48.87</strain>
    </source>
</reference>
<name>A0A0D2LSI0_9CHLO</name>
<evidence type="ECO:0000256" key="1">
    <source>
        <dbReference type="SAM" id="MobiDB-lite"/>
    </source>
</evidence>
<proteinExistence type="predicted"/>
<gene>
    <name evidence="3" type="ORF">MNEG_15222</name>
</gene>
<evidence type="ECO:0000313" key="3">
    <source>
        <dbReference type="EMBL" id="KIY92741.1"/>
    </source>
</evidence>
<feature type="region of interest" description="Disordered" evidence="1">
    <location>
        <begin position="145"/>
        <end position="179"/>
    </location>
</feature>
<keyword evidence="2" id="KW-0732">Signal</keyword>
<evidence type="ECO:0000313" key="4">
    <source>
        <dbReference type="Proteomes" id="UP000054498"/>
    </source>
</evidence>
<dbReference type="AlphaFoldDB" id="A0A0D2LSI0"/>
<sequence>MAAFLFFFFPMQQVESDESTQRAERARRAELVKGCNTVLAELAGLDFPRAEVQRYVSRAVKPPVKYQGFPVERAAAALQALLAPASEDGSERTQDTEALVVLNAMLSDVWRWRRRGGFGSSDEDSLPHVQALQALQGLDRTGDWVQKSQQDGERVTSSLLDNLPISDAEKSEMSGAVQQ</sequence>
<feature type="chain" id="PRO_5002246679" evidence="2">
    <location>
        <begin position="17"/>
        <end position="179"/>
    </location>
</feature>
<feature type="signal peptide" evidence="2">
    <location>
        <begin position="1"/>
        <end position="16"/>
    </location>
</feature>
<dbReference type="KEGG" id="mng:MNEG_15222"/>
<dbReference type="RefSeq" id="XP_013891761.1">
    <property type="nucleotide sequence ID" value="XM_014036307.1"/>
</dbReference>
<accession>A0A0D2LSI0</accession>
<keyword evidence="4" id="KW-1185">Reference proteome</keyword>